<keyword evidence="2" id="KW-1185">Reference proteome</keyword>
<name>A0ABQ9W8K7_SAGOE</name>
<comment type="caution">
    <text evidence="1">The sequence shown here is derived from an EMBL/GenBank/DDBJ whole genome shotgun (WGS) entry which is preliminary data.</text>
</comment>
<protein>
    <submittedName>
        <fullName evidence="1">Uncharacterized protein</fullName>
    </submittedName>
</protein>
<gene>
    <name evidence="1" type="ORF">P7K49_004598</name>
</gene>
<accession>A0ABQ9W8K7</accession>
<feature type="non-terminal residue" evidence="1">
    <location>
        <position position="1"/>
    </location>
</feature>
<dbReference type="EMBL" id="JASSZA010000002">
    <property type="protein sequence ID" value="KAK2117711.1"/>
    <property type="molecule type" value="Genomic_DNA"/>
</dbReference>
<sequence>YNQTTHMYHALMETLNIIGNTSTSTESTPVPLPIKDTWLQSPTATAPLRNADPCSALQLPG</sequence>
<proteinExistence type="predicted"/>
<reference evidence="1 2" key="1">
    <citation type="submission" date="2023-05" db="EMBL/GenBank/DDBJ databases">
        <title>B98-5 Cell Line De Novo Hybrid Assembly: An Optical Mapping Approach.</title>
        <authorList>
            <person name="Kananen K."/>
            <person name="Auerbach J.A."/>
            <person name="Kautto E."/>
            <person name="Blachly J.S."/>
        </authorList>
    </citation>
    <scope>NUCLEOTIDE SEQUENCE [LARGE SCALE GENOMIC DNA]</scope>
    <source>
        <strain evidence="1">B95-8</strain>
        <tissue evidence="1">Cell line</tissue>
    </source>
</reference>
<dbReference type="Proteomes" id="UP001266305">
    <property type="component" value="Unassembled WGS sequence"/>
</dbReference>
<evidence type="ECO:0000313" key="1">
    <source>
        <dbReference type="EMBL" id="KAK2117711.1"/>
    </source>
</evidence>
<organism evidence="1 2">
    <name type="scientific">Saguinus oedipus</name>
    <name type="common">Cotton-top tamarin</name>
    <name type="synonym">Oedipomidas oedipus</name>
    <dbReference type="NCBI Taxonomy" id="9490"/>
    <lineage>
        <taxon>Eukaryota</taxon>
        <taxon>Metazoa</taxon>
        <taxon>Chordata</taxon>
        <taxon>Craniata</taxon>
        <taxon>Vertebrata</taxon>
        <taxon>Euteleostomi</taxon>
        <taxon>Mammalia</taxon>
        <taxon>Eutheria</taxon>
        <taxon>Euarchontoglires</taxon>
        <taxon>Primates</taxon>
        <taxon>Haplorrhini</taxon>
        <taxon>Platyrrhini</taxon>
        <taxon>Cebidae</taxon>
        <taxon>Callitrichinae</taxon>
        <taxon>Saguinus</taxon>
    </lineage>
</organism>
<evidence type="ECO:0000313" key="2">
    <source>
        <dbReference type="Proteomes" id="UP001266305"/>
    </source>
</evidence>